<feature type="region of interest" description="Disordered" evidence="1">
    <location>
        <begin position="26"/>
        <end position="45"/>
    </location>
</feature>
<name>A0A2G9QBB3_AQUCT</name>
<evidence type="ECO:0008006" key="4">
    <source>
        <dbReference type="Google" id="ProtNLM"/>
    </source>
</evidence>
<sequence>KKIITRWTSIRDLENRFRDRFRRELNEEAEQSRSGAGTSQKRRSPFFEMLGFLRSVMDLRSTSTNISETEEEEGDSESGAVIQTPESVQDQISSEQGAEPLVSSEPSTNPVACRTTAQERQERQRVPNRSVRATTSRQRGGQSRPDIEGAMIQFMEDMRERRRAETRDPFSDPANQDAVYLRSLYHQLAQVPMHRKMEVHMSLFNFTGVCVRAAIAGDPMPPLINEQQRLYQHPYALDPAPLNLTSQQMYHHQYPTPHQPTTSVHNAVTPPQVAPYYQDL</sequence>
<dbReference type="Proteomes" id="UP000228934">
    <property type="component" value="Unassembled WGS sequence"/>
</dbReference>
<keyword evidence="3" id="KW-1185">Reference proteome</keyword>
<feature type="non-terminal residue" evidence="2">
    <location>
        <position position="1"/>
    </location>
</feature>
<evidence type="ECO:0000313" key="3">
    <source>
        <dbReference type="Proteomes" id="UP000228934"/>
    </source>
</evidence>
<gene>
    <name evidence="2" type="ORF">AB205_0000600</name>
</gene>
<feature type="region of interest" description="Disordered" evidence="1">
    <location>
        <begin position="63"/>
        <end position="144"/>
    </location>
</feature>
<feature type="compositionally biased region" description="Polar residues" evidence="1">
    <location>
        <begin position="131"/>
        <end position="141"/>
    </location>
</feature>
<evidence type="ECO:0000256" key="1">
    <source>
        <dbReference type="SAM" id="MobiDB-lite"/>
    </source>
</evidence>
<evidence type="ECO:0000313" key="2">
    <source>
        <dbReference type="EMBL" id="PIO12887.1"/>
    </source>
</evidence>
<feature type="compositionally biased region" description="Polar residues" evidence="1">
    <location>
        <begin position="84"/>
        <end position="96"/>
    </location>
</feature>
<protein>
    <recommendedName>
        <fullName evidence="4">MADF domain-containing protein</fullName>
    </recommendedName>
</protein>
<dbReference type="AlphaFoldDB" id="A0A2G9QBB3"/>
<proteinExistence type="predicted"/>
<organism evidence="2 3">
    <name type="scientific">Aquarana catesbeiana</name>
    <name type="common">American bullfrog</name>
    <name type="synonym">Rana catesbeiana</name>
    <dbReference type="NCBI Taxonomy" id="8400"/>
    <lineage>
        <taxon>Eukaryota</taxon>
        <taxon>Metazoa</taxon>
        <taxon>Chordata</taxon>
        <taxon>Craniata</taxon>
        <taxon>Vertebrata</taxon>
        <taxon>Euteleostomi</taxon>
        <taxon>Amphibia</taxon>
        <taxon>Batrachia</taxon>
        <taxon>Anura</taxon>
        <taxon>Neobatrachia</taxon>
        <taxon>Ranoidea</taxon>
        <taxon>Ranidae</taxon>
        <taxon>Aquarana</taxon>
    </lineage>
</organism>
<accession>A0A2G9QBB3</accession>
<dbReference type="EMBL" id="KZ060059">
    <property type="protein sequence ID" value="PIO12887.1"/>
    <property type="molecule type" value="Genomic_DNA"/>
</dbReference>
<reference evidence="3" key="1">
    <citation type="journal article" date="2017" name="Nat. Commun.">
        <title>The North American bullfrog draft genome provides insight into hormonal regulation of long noncoding RNA.</title>
        <authorList>
            <person name="Hammond S.A."/>
            <person name="Warren R.L."/>
            <person name="Vandervalk B.P."/>
            <person name="Kucuk E."/>
            <person name="Khan H."/>
            <person name="Gibb E.A."/>
            <person name="Pandoh P."/>
            <person name="Kirk H."/>
            <person name="Zhao Y."/>
            <person name="Jones M."/>
            <person name="Mungall A.J."/>
            <person name="Coope R."/>
            <person name="Pleasance S."/>
            <person name="Moore R.A."/>
            <person name="Holt R.A."/>
            <person name="Round J.M."/>
            <person name="Ohora S."/>
            <person name="Walle B.V."/>
            <person name="Veldhoen N."/>
            <person name="Helbing C.C."/>
            <person name="Birol I."/>
        </authorList>
    </citation>
    <scope>NUCLEOTIDE SEQUENCE [LARGE SCALE GENOMIC DNA]</scope>
</reference>